<dbReference type="PROSITE" id="PS51192">
    <property type="entry name" value="HELICASE_ATP_BIND_1"/>
    <property type="match status" value="1"/>
</dbReference>
<dbReference type="GO" id="GO:0003678">
    <property type="term" value="F:DNA helicase activity"/>
    <property type="evidence" value="ECO:0007669"/>
    <property type="project" value="TreeGrafter"/>
</dbReference>
<comment type="caution">
    <text evidence="12">The sequence shown here is derived from an EMBL/GenBank/DDBJ whole genome shotgun (WGS) entry which is preliminary data.</text>
</comment>
<dbReference type="Pfam" id="PF00270">
    <property type="entry name" value="DEAD"/>
    <property type="match status" value="1"/>
</dbReference>
<name>A0A367ZQG5_9BACT</name>
<organism evidence="12 13">
    <name type="scientific">Candidatus Ozemobacter sibiricus</name>
    <dbReference type="NCBI Taxonomy" id="2268124"/>
    <lineage>
        <taxon>Bacteria</taxon>
        <taxon>Candidatus Ozemobacteria</taxon>
        <taxon>Candidatus Ozemobacterales</taxon>
        <taxon>Candidatus Ozemobacteraceae</taxon>
        <taxon>Candidatus Ozemobacter</taxon>
    </lineage>
</organism>
<dbReference type="InterPro" id="IPR033454">
    <property type="entry name" value="RecG_wedge"/>
</dbReference>
<dbReference type="PANTHER" id="PTHR47964:SF1">
    <property type="entry name" value="ATP-DEPENDENT DNA HELICASE HOMOLOG RECG, CHLOROPLASTIC"/>
    <property type="match status" value="1"/>
</dbReference>
<feature type="region of interest" description="Disordered" evidence="9">
    <location>
        <begin position="464"/>
        <end position="483"/>
    </location>
</feature>
<dbReference type="SMART" id="SM00487">
    <property type="entry name" value="DEXDc"/>
    <property type="match status" value="1"/>
</dbReference>
<dbReference type="GO" id="GO:0005524">
    <property type="term" value="F:ATP binding"/>
    <property type="evidence" value="ECO:0007669"/>
    <property type="project" value="UniProtKB-KW"/>
</dbReference>
<dbReference type="InterPro" id="IPR027417">
    <property type="entry name" value="P-loop_NTPase"/>
</dbReference>
<dbReference type="Proteomes" id="UP000252355">
    <property type="component" value="Unassembled WGS sequence"/>
</dbReference>
<dbReference type="SUPFAM" id="SSF52540">
    <property type="entry name" value="P-loop containing nucleoside triphosphate hydrolases"/>
    <property type="match status" value="1"/>
</dbReference>
<evidence type="ECO:0000256" key="1">
    <source>
        <dbReference type="ARBA" id="ARBA00022741"/>
    </source>
</evidence>
<dbReference type="InterPro" id="IPR045562">
    <property type="entry name" value="RecG_dom3_C"/>
</dbReference>
<keyword evidence="5" id="KW-0067">ATP-binding</keyword>
<sequence length="756" mass="82251">MRRRPRAPRPHLFSAIPAIPGVGPKRAAALAAAGYTRVLDLLRFLPRRYEDRTALRPLAALRPDRDGQGVFRARLTALKLQRPRGGLVIVWALFRDASGEARARWFNQPYLARSLVVGREYFLFGPGTEIKDIPVLDNPEWDPVDPPDQATPADPTDSAAPAEPALQATPPDPSASPAAATLAEPAAPSRSSPVAGALTPIYPSSAALAKARLSPRTVRRLIAHLLITLDWEASFPTLAPDSPFPRLRQAILDAHWPRDLAAAARARETFSFFDQVLFQIGVLRRRERLTGTLSLPRESGETPPSESPFPLPFALTADQKRALGVILADLATPDGRPMNRLLQGDVGSGKTVVAFLAMRLFASQIRPGAQTAFMAPTEILATQQHAAFLRFFPEEAPQTGLLTGSRRPQERQELLAALRAGRLRHLFGTHALFQDEVAFAALGFVVIDEQQRFGVDHRRALVAKGSREGSPCPERASEGTTPPHGPHLLALSATPIPRSLALTIFGDMDVTALRDAPPGRVPVQTQILPGWQAALPALHAHLAAGGQAFFICPVIEPSTRSDRRSVAEALLKLGKALPDVPLAAVSGQRPPAENLATLRRFRAGEIRLLIATTMVEVGIDHPDATLMIIEDAHRFGLSQLHQLRGRVGRGHRPGTCLLISPQTESERLAILTRTTDGFVIAQEDLRLRGPGDLVGRHQSGLSHPAFAHALAPELIERARRRAFDLLTREPPPIRDWFLARTAESFGPAFDTFMDGG</sequence>
<dbReference type="InterPro" id="IPR011545">
    <property type="entry name" value="DEAD/DEAH_box_helicase_dom"/>
</dbReference>
<feature type="domain" description="Helicase ATP-binding" evidence="10">
    <location>
        <begin position="331"/>
        <end position="513"/>
    </location>
</feature>
<evidence type="ECO:0000256" key="7">
    <source>
        <dbReference type="ARBA" id="ARBA00023204"/>
    </source>
</evidence>
<evidence type="ECO:0000256" key="4">
    <source>
        <dbReference type="ARBA" id="ARBA00022806"/>
    </source>
</evidence>
<dbReference type="GO" id="GO:0006281">
    <property type="term" value="P:DNA repair"/>
    <property type="evidence" value="ECO:0007669"/>
    <property type="project" value="UniProtKB-KW"/>
</dbReference>
<evidence type="ECO:0000256" key="8">
    <source>
        <dbReference type="ARBA" id="ARBA00049819"/>
    </source>
</evidence>
<dbReference type="InterPro" id="IPR047112">
    <property type="entry name" value="RecG/Mfd"/>
</dbReference>
<keyword evidence="4 12" id="KW-0347">Helicase</keyword>
<keyword evidence="1" id="KW-0547">Nucleotide-binding</keyword>
<feature type="domain" description="Helicase C-terminal" evidence="11">
    <location>
        <begin position="534"/>
        <end position="691"/>
    </location>
</feature>
<dbReference type="EMBL" id="QOQW01000006">
    <property type="protein sequence ID" value="RCK80353.1"/>
    <property type="molecule type" value="Genomic_DNA"/>
</dbReference>
<evidence type="ECO:0000313" key="12">
    <source>
        <dbReference type="EMBL" id="RCK80353.1"/>
    </source>
</evidence>
<proteinExistence type="predicted"/>
<dbReference type="GO" id="GO:0003677">
    <property type="term" value="F:DNA binding"/>
    <property type="evidence" value="ECO:0007669"/>
    <property type="project" value="UniProtKB-KW"/>
</dbReference>
<evidence type="ECO:0000256" key="6">
    <source>
        <dbReference type="ARBA" id="ARBA00023125"/>
    </source>
</evidence>
<evidence type="ECO:0000256" key="3">
    <source>
        <dbReference type="ARBA" id="ARBA00022801"/>
    </source>
</evidence>
<dbReference type="PANTHER" id="PTHR47964">
    <property type="entry name" value="ATP-DEPENDENT DNA HELICASE HOMOLOG RECG, CHLOROPLASTIC"/>
    <property type="match status" value="1"/>
</dbReference>
<dbReference type="AlphaFoldDB" id="A0A367ZQG5"/>
<evidence type="ECO:0000259" key="10">
    <source>
        <dbReference type="PROSITE" id="PS51192"/>
    </source>
</evidence>
<feature type="compositionally biased region" description="Low complexity" evidence="9">
    <location>
        <begin position="147"/>
        <end position="189"/>
    </location>
</feature>
<dbReference type="InterPro" id="IPR001650">
    <property type="entry name" value="Helicase_C-like"/>
</dbReference>
<gene>
    <name evidence="12" type="ORF">OZSIB_3099</name>
</gene>
<keyword evidence="7" id="KW-0234">DNA repair</keyword>
<evidence type="ECO:0000313" key="13">
    <source>
        <dbReference type="Proteomes" id="UP000252355"/>
    </source>
</evidence>
<dbReference type="PROSITE" id="PS51194">
    <property type="entry name" value="HELICASE_CTER"/>
    <property type="match status" value="1"/>
</dbReference>
<evidence type="ECO:0000256" key="9">
    <source>
        <dbReference type="SAM" id="MobiDB-lite"/>
    </source>
</evidence>
<keyword evidence="2" id="KW-0227">DNA damage</keyword>
<protein>
    <recommendedName>
        <fullName evidence="8">Probable DNA 3'-5' helicase RecG</fullName>
    </recommendedName>
</protein>
<reference evidence="12 13" key="1">
    <citation type="submission" date="2018-05" db="EMBL/GenBank/DDBJ databases">
        <title>A metagenomic window into the 2 km-deep terrestrial subsurface aquifer revealed taxonomically and functionally diverse microbial community comprising novel uncultured bacterial lineages.</title>
        <authorList>
            <person name="Kadnikov V.V."/>
            <person name="Mardanov A.V."/>
            <person name="Beletsky A.V."/>
            <person name="Banks D."/>
            <person name="Pimenov N.V."/>
            <person name="Frank Y.A."/>
            <person name="Karnachuk O.V."/>
            <person name="Ravin N.V."/>
        </authorList>
    </citation>
    <scope>NUCLEOTIDE SEQUENCE [LARGE SCALE GENOMIC DNA]</scope>
    <source>
        <strain evidence="12">BY5</strain>
    </source>
</reference>
<evidence type="ECO:0000259" key="11">
    <source>
        <dbReference type="PROSITE" id="PS51194"/>
    </source>
</evidence>
<dbReference type="Pfam" id="PF17191">
    <property type="entry name" value="RecG_wedge"/>
    <property type="match status" value="1"/>
</dbReference>
<dbReference type="GO" id="GO:0016787">
    <property type="term" value="F:hydrolase activity"/>
    <property type="evidence" value="ECO:0007669"/>
    <property type="project" value="UniProtKB-KW"/>
</dbReference>
<evidence type="ECO:0000256" key="5">
    <source>
        <dbReference type="ARBA" id="ARBA00022840"/>
    </source>
</evidence>
<dbReference type="Pfam" id="PF19833">
    <property type="entry name" value="RecG_dom3_C"/>
    <property type="match status" value="1"/>
</dbReference>
<keyword evidence="6" id="KW-0238">DNA-binding</keyword>
<evidence type="ECO:0000256" key="2">
    <source>
        <dbReference type="ARBA" id="ARBA00022763"/>
    </source>
</evidence>
<dbReference type="Gene3D" id="2.40.50.140">
    <property type="entry name" value="Nucleic acid-binding proteins"/>
    <property type="match status" value="1"/>
</dbReference>
<dbReference type="SUPFAM" id="SSF50249">
    <property type="entry name" value="Nucleic acid-binding proteins"/>
    <property type="match status" value="1"/>
</dbReference>
<feature type="region of interest" description="Disordered" evidence="9">
    <location>
        <begin position="134"/>
        <end position="193"/>
    </location>
</feature>
<accession>A0A367ZQG5</accession>
<dbReference type="Pfam" id="PF00271">
    <property type="entry name" value="Helicase_C"/>
    <property type="match status" value="1"/>
</dbReference>
<dbReference type="InterPro" id="IPR014001">
    <property type="entry name" value="Helicase_ATP-bd"/>
</dbReference>
<keyword evidence="3" id="KW-0378">Hydrolase</keyword>
<dbReference type="SMART" id="SM00490">
    <property type="entry name" value="HELICc"/>
    <property type="match status" value="1"/>
</dbReference>
<dbReference type="InterPro" id="IPR012340">
    <property type="entry name" value="NA-bd_OB-fold"/>
</dbReference>
<dbReference type="Gene3D" id="3.40.50.300">
    <property type="entry name" value="P-loop containing nucleotide triphosphate hydrolases"/>
    <property type="match status" value="2"/>
</dbReference>